<keyword evidence="5 11" id="KW-0028">Amino-acid biosynthesis</keyword>
<dbReference type="Pfam" id="PF00291">
    <property type="entry name" value="PALP"/>
    <property type="match status" value="1"/>
</dbReference>
<dbReference type="InterPro" id="IPR001926">
    <property type="entry name" value="TrpB-like_PALP"/>
</dbReference>
<comment type="function">
    <text evidence="11">The beta subunit is responsible for the synthesis of L-tryptophan from indole and L-serine.</text>
</comment>
<accession>A0A1V1PCM9</accession>
<organism evidence="13 14">
    <name type="scientific">Candidatus Magnetoglobus multicellularis str. Araruama</name>
    <dbReference type="NCBI Taxonomy" id="890399"/>
    <lineage>
        <taxon>Bacteria</taxon>
        <taxon>Pseudomonadati</taxon>
        <taxon>Thermodesulfobacteriota</taxon>
        <taxon>Desulfobacteria</taxon>
        <taxon>Desulfobacterales</taxon>
        <taxon>Desulfobacteraceae</taxon>
        <taxon>Candidatus Magnetoglobus</taxon>
    </lineage>
</organism>
<dbReference type="EMBL" id="ATBP01000139">
    <property type="protein sequence ID" value="ETR72523.1"/>
    <property type="molecule type" value="Genomic_DNA"/>
</dbReference>
<reference evidence="14" key="1">
    <citation type="submission" date="2012-11" db="EMBL/GenBank/DDBJ databases">
        <authorList>
            <person name="Lucero-Rivera Y.E."/>
            <person name="Tovar-Ramirez D."/>
        </authorList>
    </citation>
    <scope>NUCLEOTIDE SEQUENCE [LARGE SCALE GENOMIC DNA]</scope>
    <source>
        <strain evidence="14">Araruama</strain>
    </source>
</reference>
<dbReference type="AlphaFoldDB" id="A0A1V1PCM9"/>
<dbReference type="InterPro" id="IPR006654">
    <property type="entry name" value="Trp_synth_beta"/>
</dbReference>
<protein>
    <recommendedName>
        <fullName evidence="11">Tryptophan synthase beta chain</fullName>
        <ecNumber evidence="11">4.2.1.20</ecNumber>
    </recommendedName>
</protein>
<evidence type="ECO:0000259" key="12">
    <source>
        <dbReference type="Pfam" id="PF00291"/>
    </source>
</evidence>
<gene>
    <name evidence="11 13" type="primary">trpB</name>
    <name evidence="13" type="ORF">OMM_01651</name>
</gene>
<dbReference type="InterPro" id="IPR023026">
    <property type="entry name" value="Trp_synth_beta/beta-like"/>
</dbReference>
<evidence type="ECO:0000256" key="5">
    <source>
        <dbReference type="ARBA" id="ARBA00022605"/>
    </source>
</evidence>
<comment type="cofactor">
    <cofactor evidence="1 11">
        <name>pyridoxal 5'-phosphate</name>
        <dbReference type="ChEBI" id="CHEBI:597326"/>
    </cofactor>
</comment>
<comment type="subunit">
    <text evidence="4 11">Tetramer of two alpha and two beta chains.</text>
</comment>
<dbReference type="PROSITE" id="PS00168">
    <property type="entry name" value="TRP_SYNTHASE_BETA"/>
    <property type="match status" value="1"/>
</dbReference>
<dbReference type="PIRSF" id="PIRSF001413">
    <property type="entry name" value="Trp_syn_beta"/>
    <property type="match status" value="1"/>
</dbReference>
<dbReference type="GO" id="GO:0004834">
    <property type="term" value="F:tryptophan synthase activity"/>
    <property type="evidence" value="ECO:0007669"/>
    <property type="project" value="UniProtKB-UniRule"/>
</dbReference>
<evidence type="ECO:0000256" key="3">
    <source>
        <dbReference type="ARBA" id="ARBA00009982"/>
    </source>
</evidence>
<evidence type="ECO:0000313" key="14">
    <source>
        <dbReference type="Proteomes" id="UP000189670"/>
    </source>
</evidence>
<dbReference type="SUPFAM" id="SSF53686">
    <property type="entry name" value="Tryptophan synthase beta subunit-like PLP-dependent enzymes"/>
    <property type="match status" value="1"/>
</dbReference>
<comment type="catalytic activity">
    <reaction evidence="10 11">
        <text>(1S,2R)-1-C-(indol-3-yl)glycerol 3-phosphate + L-serine = D-glyceraldehyde 3-phosphate + L-tryptophan + H2O</text>
        <dbReference type="Rhea" id="RHEA:10532"/>
        <dbReference type="ChEBI" id="CHEBI:15377"/>
        <dbReference type="ChEBI" id="CHEBI:33384"/>
        <dbReference type="ChEBI" id="CHEBI:57912"/>
        <dbReference type="ChEBI" id="CHEBI:58866"/>
        <dbReference type="ChEBI" id="CHEBI:59776"/>
        <dbReference type="EC" id="4.2.1.20"/>
    </reaction>
</comment>
<dbReference type="CDD" id="cd06446">
    <property type="entry name" value="Trp-synth_B"/>
    <property type="match status" value="1"/>
</dbReference>
<evidence type="ECO:0000256" key="11">
    <source>
        <dbReference type="HAMAP-Rule" id="MF_00133"/>
    </source>
</evidence>
<feature type="domain" description="Tryptophan synthase beta chain-like PALP" evidence="12">
    <location>
        <begin position="74"/>
        <end position="400"/>
    </location>
</feature>
<dbReference type="PANTHER" id="PTHR48077">
    <property type="entry name" value="TRYPTOPHAN SYNTHASE-RELATED"/>
    <property type="match status" value="1"/>
</dbReference>
<evidence type="ECO:0000256" key="7">
    <source>
        <dbReference type="ARBA" id="ARBA00022898"/>
    </source>
</evidence>
<proteinExistence type="inferred from homology"/>
<evidence type="ECO:0000256" key="8">
    <source>
        <dbReference type="ARBA" id="ARBA00023141"/>
    </source>
</evidence>
<dbReference type="Gene3D" id="3.40.50.1100">
    <property type="match status" value="2"/>
</dbReference>
<evidence type="ECO:0000256" key="9">
    <source>
        <dbReference type="ARBA" id="ARBA00023239"/>
    </source>
</evidence>
<evidence type="ECO:0000256" key="10">
    <source>
        <dbReference type="ARBA" id="ARBA00049047"/>
    </source>
</evidence>
<dbReference type="GO" id="GO:0005737">
    <property type="term" value="C:cytoplasm"/>
    <property type="evidence" value="ECO:0007669"/>
    <property type="project" value="TreeGrafter"/>
</dbReference>
<evidence type="ECO:0000256" key="4">
    <source>
        <dbReference type="ARBA" id="ARBA00011270"/>
    </source>
</evidence>
<sequence>MNHNDIYKDFGESFIPRLLSTEFNQKGYYNGFGGAFVPEVLTATFDELNDAFYSVRKDHEFWREYTQLMQNYSCRPTPLTFAQNLTKHFGGPSIYIKREDLNHTGAHKANNVMGQGLLVKQMGKKRVIAETGAGQHGVATATMAAKFGFECTVYMGLIDVIRQRPNVFWMQRLGATVVPVKDGTQLLKDAINSSFRDWVTNMDDTHYVLGTACGPHPFPEMVSAFQSIIGFEARHQILEQIQKLPDRIYACVGGGSNALGIFLGFIHDPNVQLIGVEAGGLGPETSYHASRLSSSQSSIGIAQGYKTYFLQNDDGQMRETHSVSAGLDYIGVSPILSSFHESGRVQFASATDADVLDAALLLIEKEGLIPALESAHAFVQAFKDAPNLSSDETIIINMSGRGDKDIFTIAEAFEDEQWKSYIAEKARDYHV</sequence>
<evidence type="ECO:0000256" key="2">
    <source>
        <dbReference type="ARBA" id="ARBA00004733"/>
    </source>
</evidence>
<comment type="similarity">
    <text evidence="3 11">Belongs to the TrpB family.</text>
</comment>
<evidence type="ECO:0000256" key="6">
    <source>
        <dbReference type="ARBA" id="ARBA00022822"/>
    </source>
</evidence>
<dbReference type="FunFam" id="3.40.50.1100:FF:000004">
    <property type="entry name" value="Tryptophan synthase beta chain"/>
    <property type="match status" value="1"/>
</dbReference>
<keyword evidence="6 11" id="KW-0822">Tryptophan biosynthesis</keyword>
<dbReference type="NCBIfam" id="TIGR00263">
    <property type="entry name" value="trpB"/>
    <property type="match status" value="1"/>
</dbReference>
<dbReference type="InterPro" id="IPR036052">
    <property type="entry name" value="TrpB-like_PALP_sf"/>
</dbReference>
<keyword evidence="8 11" id="KW-0057">Aromatic amino acid biosynthesis</keyword>
<dbReference type="InterPro" id="IPR006653">
    <property type="entry name" value="Trp_synth_b_CS"/>
</dbReference>
<comment type="pathway">
    <text evidence="2 11">Amino-acid biosynthesis; L-tryptophan biosynthesis; L-tryptophan from chorismate: step 5/5.</text>
</comment>
<evidence type="ECO:0000313" key="13">
    <source>
        <dbReference type="EMBL" id="ETR72523.1"/>
    </source>
</evidence>
<evidence type="ECO:0000256" key="1">
    <source>
        <dbReference type="ARBA" id="ARBA00001933"/>
    </source>
</evidence>
<keyword evidence="7 11" id="KW-0663">Pyridoxal phosphate</keyword>
<dbReference type="UniPathway" id="UPA00035">
    <property type="reaction ID" value="UER00044"/>
</dbReference>
<keyword evidence="9 11" id="KW-0456">Lyase</keyword>
<dbReference type="HAMAP" id="MF_00133">
    <property type="entry name" value="Trp_synth_beta"/>
    <property type="match status" value="1"/>
</dbReference>
<dbReference type="EC" id="4.2.1.20" evidence="11"/>
<dbReference type="Proteomes" id="UP000189670">
    <property type="component" value="Unassembled WGS sequence"/>
</dbReference>
<comment type="caution">
    <text evidence="13">The sequence shown here is derived from an EMBL/GenBank/DDBJ whole genome shotgun (WGS) entry which is preliminary data.</text>
</comment>
<dbReference type="PANTHER" id="PTHR48077:SF3">
    <property type="entry name" value="TRYPTOPHAN SYNTHASE"/>
    <property type="match status" value="1"/>
</dbReference>
<feature type="modified residue" description="N6-(pyridoxal phosphate)lysine" evidence="11">
    <location>
        <position position="108"/>
    </location>
</feature>
<name>A0A1V1PCM9_9BACT</name>